<keyword evidence="4" id="KW-1185">Reference proteome</keyword>
<feature type="region of interest" description="Disordered" evidence="1">
    <location>
        <begin position="543"/>
        <end position="562"/>
    </location>
</feature>
<dbReference type="InterPro" id="IPR051207">
    <property type="entry name" value="ComplexI_NDUFA9_subunit"/>
</dbReference>
<gene>
    <name evidence="3" type="ORF">FXF65_33410</name>
</gene>
<dbReference type="EMBL" id="VSFF01000013">
    <property type="protein sequence ID" value="TYC09999.1"/>
    <property type="molecule type" value="Genomic_DNA"/>
</dbReference>
<dbReference type="OrthoDB" id="9774199at2"/>
<sequence length="698" mass="76576">MGDRDDRAGRLFLVTGASGYIGGRLVPELLRRGHRVRCMARSARRLRDHPWAGQVEIVEADATDPESTRLALSGVDVAYYLIHAIGGGSGFAETDRRAARTFAGAARDAGVRRLVYLGGMDPAGELSPHLSSRAEVGRIMLDAGVPAVWLRAAVITGSGSASFEMLRYLTERLPVMVTPRWVRTRLQPIAIRDVLHYLVAVADLPADVSRGFDIGGPDVLTYADMMHRYAAVAGLRRRLIIPVPALSPGLSSLWVGGVTPVPGSLARPLVESLRNEMVCREDDIGRYVPPPPDGPTGFERAVSLALRRVRDADVATRWSSASVPGAPSDPLPTDPDWAGGSLYTDERTRTVNASAERSWTVIEGIGGDRGWYSFPLAWRVRGILDRLVGGVGLRRGRRDPHRLRIGETVDFWRVEEIEPPRLLRLRAEMRLPGLAWLELRVTERDDGRSDYTQRALFHPRGLTGHAYWWAFKPFHDRVFGGMSRGIARAAEHDRPAGAVYAARSGYRPGMDVTRSRELLGIYLNDHLAAAAGGVALARRVARGHRDPDRASDPASERASDKAERLGRLADDVAADRGALLEILTSLGLPVRRYKSLAVSVAEKAGRLKLNGGLVRRSPLSDVVELEAMTLAVQGKRAGWRTLLAVAEQEPALDTERLRMLEERADEQLAILERLRADALRDTFQKPGTPDRAAAPLRS</sequence>
<accession>A0A5D0TYM3</accession>
<proteinExistence type="predicted"/>
<dbReference type="SUPFAM" id="SSF51735">
    <property type="entry name" value="NAD(P)-binding Rossmann-fold domains"/>
    <property type="match status" value="1"/>
</dbReference>
<dbReference type="InterPro" id="IPR036291">
    <property type="entry name" value="NAD(P)-bd_dom_sf"/>
</dbReference>
<dbReference type="SUPFAM" id="SSF55961">
    <property type="entry name" value="Bet v1-like"/>
    <property type="match status" value="1"/>
</dbReference>
<comment type="caution">
    <text evidence="3">The sequence shown here is derived from an EMBL/GenBank/DDBJ whole genome shotgun (WGS) entry which is preliminary data.</text>
</comment>
<dbReference type="Pfam" id="PF13460">
    <property type="entry name" value="NAD_binding_10"/>
    <property type="match status" value="1"/>
</dbReference>
<dbReference type="Proteomes" id="UP000322634">
    <property type="component" value="Unassembled WGS sequence"/>
</dbReference>
<evidence type="ECO:0000256" key="1">
    <source>
        <dbReference type="SAM" id="MobiDB-lite"/>
    </source>
</evidence>
<evidence type="ECO:0000259" key="2">
    <source>
        <dbReference type="Pfam" id="PF13460"/>
    </source>
</evidence>
<dbReference type="PANTHER" id="PTHR12126">
    <property type="entry name" value="NADH-UBIQUINONE OXIDOREDUCTASE 39 KDA SUBUNIT-RELATED"/>
    <property type="match status" value="1"/>
</dbReference>
<dbReference type="InterPro" id="IPR016040">
    <property type="entry name" value="NAD(P)-bd_dom"/>
</dbReference>
<reference evidence="3 4" key="1">
    <citation type="submission" date="2019-08" db="EMBL/GenBank/DDBJ databases">
        <title>Actinomadura sp. nov. CYP1-5 isolated from mountain soil.</title>
        <authorList>
            <person name="Songsumanus A."/>
            <person name="Kuncharoen N."/>
            <person name="Kudo T."/>
            <person name="Yuki M."/>
            <person name="Igarashi Y."/>
            <person name="Tanasupawat S."/>
        </authorList>
    </citation>
    <scope>NUCLEOTIDE SEQUENCE [LARGE SCALE GENOMIC DNA]</scope>
    <source>
        <strain evidence="3 4">GKU157</strain>
    </source>
</reference>
<dbReference type="PANTHER" id="PTHR12126:SF11">
    <property type="entry name" value="NADH DEHYDROGENASE [UBIQUINONE] 1 ALPHA SUBCOMPLEX SUBUNIT 9, MITOCHONDRIAL"/>
    <property type="match status" value="1"/>
</dbReference>
<dbReference type="InterPro" id="IPR021295">
    <property type="entry name" value="DUF2867"/>
</dbReference>
<feature type="domain" description="NAD(P)-binding" evidence="2">
    <location>
        <begin position="16"/>
        <end position="123"/>
    </location>
</feature>
<dbReference type="GO" id="GO:0044877">
    <property type="term" value="F:protein-containing complex binding"/>
    <property type="evidence" value="ECO:0007669"/>
    <property type="project" value="TreeGrafter"/>
</dbReference>
<evidence type="ECO:0000313" key="3">
    <source>
        <dbReference type="EMBL" id="TYC09999.1"/>
    </source>
</evidence>
<organism evidence="3 4">
    <name type="scientific">Actinomadura syzygii</name>
    <dbReference type="NCBI Taxonomy" id="1427538"/>
    <lineage>
        <taxon>Bacteria</taxon>
        <taxon>Bacillati</taxon>
        <taxon>Actinomycetota</taxon>
        <taxon>Actinomycetes</taxon>
        <taxon>Streptosporangiales</taxon>
        <taxon>Thermomonosporaceae</taxon>
        <taxon>Actinomadura</taxon>
    </lineage>
</organism>
<dbReference type="Pfam" id="PF11066">
    <property type="entry name" value="DUF2867"/>
    <property type="match status" value="1"/>
</dbReference>
<dbReference type="Gene3D" id="3.40.50.720">
    <property type="entry name" value="NAD(P)-binding Rossmann-like Domain"/>
    <property type="match status" value="1"/>
</dbReference>
<name>A0A5D0TYM3_9ACTN</name>
<dbReference type="CDD" id="cd05245">
    <property type="entry name" value="SDR_a2"/>
    <property type="match status" value="1"/>
</dbReference>
<dbReference type="AlphaFoldDB" id="A0A5D0TYM3"/>
<evidence type="ECO:0000313" key="4">
    <source>
        <dbReference type="Proteomes" id="UP000322634"/>
    </source>
</evidence>
<protein>
    <submittedName>
        <fullName evidence="3">SDR family oxidoreductase</fullName>
    </submittedName>
</protein>